<dbReference type="PRINTS" id="PR00747">
    <property type="entry name" value="GLYHDRLASE47"/>
</dbReference>
<comment type="caution">
    <text evidence="8">The sequence shown here is derived from an EMBL/GenBank/DDBJ whole genome shotgun (WGS) entry which is preliminary data.</text>
</comment>
<evidence type="ECO:0000256" key="4">
    <source>
        <dbReference type="ARBA" id="ARBA00022801"/>
    </source>
</evidence>
<gene>
    <name evidence="8" type="ORF">BCR35DRAFT_299407</name>
</gene>
<dbReference type="Gene3D" id="1.50.10.10">
    <property type="match status" value="1"/>
</dbReference>
<dbReference type="GO" id="GO:0016020">
    <property type="term" value="C:membrane"/>
    <property type="evidence" value="ECO:0007669"/>
    <property type="project" value="InterPro"/>
</dbReference>
<feature type="region of interest" description="Disordered" evidence="7">
    <location>
        <begin position="1"/>
        <end position="32"/>
    </location>
</feature>
<keyword evidence="6" id="KW-0326">Glycosidase</keyword>
<evidence type="ECO:0000313" key="9">
    <source>
        <dbReference type="Proteomes" id="UP000193467"/>
    </source>
</evidence>
<dbReference type="InterPro" id="IPR012341">
    <property type="entry name" value="6hp_glycosidase-like_sf"/>
</dbReference>
<dbReference type="GO" id="GO:0036503">
    <property type="term" value="P:ERAD pathway"/>
    <property type="evidence" value="ECO:0007669"/>
    <property type="project" value="UniProtKB-ARBA"/>
</dbReference>
<comment type="pathway">
    <text evidence="2">Protein modification; protein glycosylation.</text>
</comment>
<name>A0A1Y2G1N3_9BASI</name>
<feature type="compositionally biased region" description="Basic and acidic residues" evidence="7">
    <location>
        <begin position="191"/>
        <end position="201"/>
    </location>
</feature>
<dbReference type="Proteomes" id="UP000193467">
    <property type="component" value="Unassembled WGS sequence"/>
</dbReference>
<dbReference type="InterPro" id="IPR001382">
    <property type="entry name" value="Glyco_hydro_47"/>
</dbReference>
<dbReference type="PANTHER" id="PTHR11742:SF103">
    <property type="entry name" value="ENDOPLASMIC RETICULUM MANNOSIDASE MNL2-RELATED"/>
    <property type="match status" value="1"/>
</dbReference>
<evidence type="ECO:0000256" key="1">
    <source>
        <dbReference type="ARBA" id="ARBA00001913"/>
    </source>
</evidence>
<comment type="cofactor">
    <cofactor evidence="1">
        <name>Ca(2+)</name>
        <dbReference type="ChEBI" id="CHEBI:29108"/>
    </cofactor>
</comment>
<dbReference type="SUPFAM" id="SSF48225">
    <property type="entry name" value="Seven-hairpin glycosidases"/>
    <property type="match status" value="1"/>
</dbReference>
<sequence length="725" mass="81263">MILDSSSSDDDDETLPLSTYPPRSPPPSPGFASRLQSYTRFLRGPRALLLAVLLTVYLALSHYNNSRRSPPLGYTSLGPQDGFEKAPEGPQLPILVLPNGTRYQHPLRPSWPEPWPHRPDVASLLSSWRFPPTEGTIGVDADSVENVARRVLVGQGTKAPRSQFEVPKESLRDADAMFGRDAEEWKVPKLSKGEGYGKDGRPLQVPRDALHTGRNAGWKPPKLGSKKALPRVQKESKDTRTEEHKIQDSQRREWVRKAFLHLWENYKESAWGHDELRPLSKTATDNFNGWSATIFDSLDTLLLMGLEEEYLLAREHVTQVDFSYLTPKDPRAYSSPSAEALPPLSPPDALPRMASLPLELISPQAVPTFETTIRYLGALLAAFDLSADPLMLARAVELGNWLLPSLSTRSGLLVPTYKLGSNSNGGLVGQVVFAEVASVSLEFTRLSQLTGDPIYFEAISRTTDTLDNWRAAERLPHLFPTQINPDEPRFLPGVYSAYEYLIKEHQLLQGASEQYLRMYTSAIDSAYQHLIRPINVVPGKEGMVTIGDLHFRELHEGELKSWYSMRLDHLTAFAGGMLGLGAKLLDRPKDMETAVNFTSTCVWAYEATRSGLAPEIMQFWVESDSRRWETVQMADGSKARAVKGDPMGVHSGNNYHIQRPETIESVWYMYRLTGDRAWQDKGWMMFTNWVAATIIEGGFAHVLDVNRSQLEHDDSGVESFVYGET</sequence>
<accession>A0A1Y2G1N3</accession>
<organism evidence="8 9">
    <name type="scientific">Leucosporidium creatinivorum</name>
    <dbReference type="NCBI Taxonomy" id="106004"/>
    <lineage>
        <taxon>Eukaryota</taxon>
        <taxon>Fungi</taxon>
        <taxon>Dikarya</taxon>
        <taxon>Basidiomycota</taxon>
        <taxon>Pucciniomycotina</taxon>
        <taxon>Microbotryomycetes</taxon>
        <taxon>Leucosporidiales</taxon>
        <taxon>Leucosporidium</taxon>
    </lineage>
</organism>
<evidence type="ECO:0000256" key="7">
    <source>
        <dbReference type="SAM" id="MobiDB-lite"/>
    </source>
</evidence>
<dbReference type="InterPro" id="IPR050749">
    <property type="entry name" value="Glycosyl_Hydrolase_47"/>
</dbReference>
<dbReference type="EMBL" id="MCGR01000003">
    <property type="protein sequence ID" value="ORY90819.1"/>
    <property type="molecule type" value="Genomic_DNA"/>
</dbReference>
<dbReference type="Pfam" id="PF01532">
    <property type="entry name" value="Glyco_hydro_47"/>
    <property type="match status" value="1"/>
</dbReference>
<feature type="compositionally biased region" description="Basic and acidic residues" evidence="7">
    <location>
        <begin position="232"/>
        <end position="244"/>
    </location>
</feature>
<evidence type="ECO:0000256" key="2">
    <source>
        <dbReference type="ARBA" id="ARBA00004922"/>
    </source>
</evidence>
<evidence type="ECO:0000313" key="8">
    <source>
        <dbReference type="EMBL" id="ORY90819.1"/>
    </source>
</evidence>
<dbReference type="STRING" id="106004.A0A1Y2G1N3"/>
<evidence type="ECO:0000256" key="3">
    <source>
        <dbReference type="ARBA" id="ARBA00007658"/>
    </source>
</evidence>
<keyword evidence="9" id="KW-1185">Reference proteome</keyword>
<dbReference type="OrthoDB" id="8118055at2759"/>
<keyword evidence="4 6" id="KW-0378">Hydrolase</keyword>
<keyword evidence="5" id="KW-1015">Disulfide bond</keyword>
<dbReference type="EC" id="3.2.1.-" evidence="6"/>
<proteinExistence type="inferred from homology"/>
<dbReference type="InParanoid" id="A0A1Y2G1N3"/>
<comment type="similarity">
    <text evidence="3 6">Belongs to the glycosyl hydrolase 47 family.</text>
</comment>
<protein>
    <recommendedName>
        <fullName evidence="6">alpha-1,2-Mannosidase</fullName>
        <ecNumber evidence="6">3.2.1.-</ecNumber>
    </recommendedName>
</protein>
<dbReference type="GO" id="GO:0005783">
    <property type="term" value="C:endoplasmic reticulum"/>
    <property type="evidence" value="ECO:0007669"/>
    <property type="project" value="TreeGrafter"/>
</dbReference>
<dbReference type="InterPro" id="IPR036026">
    <property type="entry name" value="Seven-hairpin_glycosidases"/>
</dbReference>
<dbReference type="AlphaFoldDB" id="A0A1Y2G1N3"/>
<dbReference type="GO" id="GO:0004571">
    <property type="term" value="F:mannosyl-oligosaccharide 1,2-alpha-mannosidase activity"/>
    <property type="evidence" value="ECO:0007669"/>
    <property type="project" value="InterPro"/>
</dbReference>
<feature type="region of interest" description="Disordered" evidence="7">
    <location>
        <begin position="191"/>
        <end position="244"/>
    </location>
</feature>
<evidence type="ECO:0000256" key="5">
    <source>
        <dbReference type="ARBA" id="ARBA00023157"/>
    </source>
</evidence>
<dbReference type="GO" id="GO:0005509">
    <property type="term" value="F:calcium ion binding"/>
    <property type="evidence" value="ECO:0007669"/>
    <property type="project" value="InterPro"/>
</dbReference>
<reference evidence="8 9" key="1">
    <citation type="submission" date="2016-07" db="EMBL/GenBank/DDBJ databases">
        <title>Pervasive Adenine N6-methylation of Active Genes in Fungi.</title>
        <authorList>
            <consortium name="DOE Joint Genome Institute"/>
            <person name="Mondo S.J."/>
            <person name="Dannebaum R.O."/>
            <person name="Kuo R.C."/>
            <person name="Labutti K."/>
            <person name="Haridas S."/>
            <person name="Kuo A."/>
            <person name="Salamov A."/>
            <person name="Ahrendt S.R."/>
            <person name="Lipzen A."/>
            <person name="Sullivan W."/>
            <person name="Andreopoulos W.B."/>
            <person name="Clum A."/>
            <person name="Lindquist E."/>
            <person name="Daum C."/>
            <person name="Ramamoorthy G.K."/>
            <person name="Gryganskyi A."/>
            <person name="Culley D."/>
            <person name="Magnuson J.K."/>
            <person name="James T.Y."/>
            <person name="O'Malley M.A."/>
            <person name="Stajich J.E."/>
            <person name="Spatafora J.W."/>
            <person name="Visel A."/>
            <person name="Grigoriev I.V."/>
        </authorList>
    </citation>
    <scope>NUCLEOTIDE SEQUENCE [LARGE SCALE GENOMIC DNA]</scope>
    <source>
        <strain evidence="8 9">62-1032</strain>
    </source>
</reference>
<evidence type="ECO:0000256" key="6">
    <source>
        <dbReference type="RuleBase" id="RU361193"/>
    </source>
</evidence>
<dbReference type="GO" id="GO:0005975">
    <property type="term" value="P:carbohydrate metabolic process"/>
    <property type="evidence" value="ECO:0007669"/>
    <property type="project" value="InterPro"/>
</dbReference>
<dbReference type="PANTHER" id="PTHR11742">
    <property type="entry name" value="MANNOSYL-OLIGOSACCHARIDE ALPHA-1,2-MANNOSIDASE-RELATED"/>
    <property type="match status" value="1"/>
</dbReference>